<accession>E3SMW6</accession>
<sequence length="741" mass="84207">MNIVKESLAKLLATENLIVEHRPVETAQFEVYSRVLTLPTWEHECNDVIDMFIAHEVGHALYTPEDNEWLDEVPQMFLNVTEDIRIEKLIKRRYEGLPKTFFKGYQALDIDEFFGLNNKDLTQLNLADKINLQYKIGNYRDIPFTTEEAAFLPKCDALETFDDAVALAKEIFIFCQEQLDKQQKEEAPQQDDALDSNNPLEDLSTGKSENNNPVESSNAPTEAGEEEGQEEATDLQPIDILKDRDAQPTDEQEEWHGNPTTQAGRQNGPTDATPQVSTAQAATESQKKFVNKEAGENIYVEVPKIPIKYNVSNQEISDYLSDHYANTEALRKQTNYADEYDLEQSKWRLQDMDASDAAYKAFKTSSNKEVNYLVKEFEMKKAADGYARATTSRTGILDTANLHTYKYNDDLFKKITTIPDAKSHGLIFNVDWSGSMHHQVLDTIKQTLTLVSFCRKVGIDYDVYLFTDAYEYHGSYHDVAKECLIDGKVILDNFNMINVLSSKTNKRVADRQQQNLYRLASSIVNYGGAAVPQKLRLGGTPLNESLIAMNDIIPEFKARTGAQKVHVVCLTDGDGNPLRAGKKYVDREGTESLFASHMGAGYILRDRKTGRMYKFSSDYYSGQTRQFVSYLRDRFPECSFMNIRLLGSGEWHRFKIDCFGDEYTEENVARANAEWKKTKSFICASSYWTVQYGLAASALNTDAEFEPKSDSKADIKRAFVKSLKGKKMNKKILSSFIEQIA</sequence>
<protein>
    <submittedName>
        <fullName evidence="2">Peptidase</fullName>
    </submittedName>
</protein>
<evidence type="ECO:0000313" key="3">
    <source>
        <dbReference type="Proteomes" id="UP000006530"/>
    </source>
</evidence>
<dbReference type="Proteomes" id="UP000006530">
    <property type="component" value="Segment"/>
</dbReference>
<reference evidence="2 3" key="1">
    <citation type="journal article" date="2010" name="Environ. Microbiol.">
        <title>Genomic analysis of oceanic cyanobacterial myoviruses compared with T4-like myoviruses from diverse hosts and environments.</title>
        <authorList>
            <person name="Sullivan M.B."/>
            <person name="Huang K.H."/>
            <person name="Ignacio-Espinoza J.C."/>
            <person name="Berlin A.M."/>
            <person name="Kelly L."/>
            <person name="Weigele P.R."/>
            <person name="DeFrancesco A.S."/>
            <person name="Kern S.E."/>
            <person name="Thompson L.R."/>
            <person name="Young S."/>
            <person name="Yandava C."/>
            <person name="Fu R."/>
            <person name="Krastins B."/>
            <person name="Chase M."/>
            <person name="Sarracino D."/>
            <person name="Osburne M.S."/>
            <person name="Henn M.R."/>
            <person name="Chisholm S.W."/>
        </authorList>
    </citation>
    <scope>NUCLEOTIDE SEQUENCE [LARGE SCALE GENOMIC DNA]</scope>
    <source>
        <strain evidence="2">M4-247</strain>
    </source>
</reference>
<feature type="compositionally biased region" description="Polar residues" evidence="1">
    <location>
        <begin position="258"/>
        <end position="284"/>
    </location>
</feature>
<organism evidence="2 3">
    <name type="scientific">Prochlorococcus phage P-HM1</name>
    <dbReference type="NCBI Taxonomy" id="445700"/>
    <lineage>
        <taxon>Viruses</taxon>
        <taxon>Duplodnaviria</taxon>
        <taxon>Heunggongvirae</taxon>
        <taxon>Uroviricota</taxon>
        <taxon>Caudoviricetes</taxon>
        <taxon>Eurybiavirus</taxon>
        <taxon>Eurybiavirus PHM2</taxon>
    </lineage>
</organism>
<evidence type="ECO:0000313" key="2">
    <source>
        <dbReference type="EMBL" id="ADO98759.1"/>
    </source>
</evidence>
<dbReference type="EMBL" id="GU071101">
    <property type="protein sequence ID" value="ADO98759.1"/>
    <property type="molecule type" value="Genomic_DNA"/>
</dbReference>
<feature type="region of interest" description="Disordered" evidence="1">
    <location>
        <begin position="183"/>
        <end position="288"/>
    </location>
</feature>
<dbReference type="OrthoDB" id="4844at10239"/>
<feature type="compositionally biased region" description="Polar residues" evidence="1">
    <location>
        <begin position="195"/>
        <end position="220"/>
    </location>
</feature>
<evidence type="ECO:0000256" key="1">
    <source>
        <dbReference type="SAM" id="MobiDB-lite"/>
    </source>
</evidence>
<dbReference type="RefSeq" id="YP_004322560.1">
    <property type="nucleotide sequence ID" value="NC_015280.1"/>
</dbReference>
<feature type="compositionally biased region" description="Acidic residues" evidence="1">
    <location>
        <begin position="223"/>
        <end position="233"/>
    </location>
</feature>
<name>E3SMW6_9CAUD</name>
<keyword evidence="3" id="KW-1185">Reference proteome</keyword>
<gene>
    <name evidence="2" type="ORF">PHM1_135</name>
</gene>
<dbReference type="KEGG" id="vg:10327048"/>
<dbReference type="GeneID" id="10327048"/>
<proteinExistence type="predicted"/>